<dbReference type="InterPro" id="IPR036860">
    <property type="entry name" value="SH2_dom_sf"/>
</dbReference>
<dbReference type="AlphaFoldDB" id="A0A6C0EDD9"/>
<protein>
    <submittedName>
        <fullName evidence="1">Uncharacterized protein</fullName>
    </submittedName>
</protein>
<proteinExistence type="predicted"/>
<dbReference type="EMBL" id="MN739783">
    <property type="protein sequence ID" value="QHT26279.1"/>
    <property type="molecule type" value="Genomic_DNA"/>
</dbReference>
<name>A0A6C0EDD9_9ZZZZ</name>
<dbReference type="SUPFAM" id="SSF55550">
    <property type="entry name" value="SH2 domain"/>
    <property type="match status" value="1"/>
</dbReference>
<sequence length="631" mass="72945">MNNILYTMAMAYGSFARPENEVPYTEYITSFDRSTIGLFNFDVNNKKDFVDFVISKSFPDFERVIKKGFVNHPNYYDTLEKQYPHCLFVYKLARDIADLYNTNFKSPINYDMILKDLENGNIIMNPYTEIDSGSGKKQSVKSVYTENINYLKYHSPVTIDDELKLKLLGVFLNNLNNHHLAHIGGTDNVSKKPTLYKDYSNIKTGTSIYMPADVILPIFIDNKINALKSSDVDNNLIALYIISMLYFMWDNPNYIVSGTSSQQDNILKTKPPGAMMIRLSTTPGNYITLTFVKDYKASKWKLQLNPKTRLIQVGDDTNAIFSNIASICEVHRELFSYSENPDVRTERPVGTQNQESYGSFSPLTTTRIVASSVPTVDSTTGFTNTVYVFDFDCTLTIKHFYYFVSDYDIFKNAYSITSTNTIYDKIRDYYLKDTIADETDKETYITPFINLFFDGQERLNKIKKMFERIGKENLYIATRGIKSNVVKILRLIDVGDLIHEDHINPLINGKEVDKDILLEDLFKTKNIFYADDNHEEHIKFINKNNPTIVRETENTTVYRGRNGNTYTFYKSLMKEGGGISEDMLDRIAKDEFVILDEEQQRGGSIAREKDYYALYMKYKHKYLEAKKLLNI</sequence>
<evidence type="ECO:0000313" key="1">
    <source>
        <dbReference type="EMBL" id="QHT26279.1"/>
    </source>
</evidence>
<accession>A0A6C0EDD9</accession>
<reference evidence="1" key="1">
    <citation type="journal article" date="2020" name="Nature">
        <title>Giant virus diversity and host interactions through global metagenomics.</title>
        <authorList>
            <person name="Schulz F."/>
            <person name="Roux S."/>
            <person name="Paez-Espino D."/>
            <person name="Jungbluth S."/>
            <person name="Walsh D.A."/>
            <person name="Denef V.J."/>
            <person name="McMahon K.D."/>
            <person name="Konstantinidis K.T."/>
            <person name="Eloe-Fadrosh E.A."/>
            <person name="Kyrpides N.C."/>
            <person name="Woyke T."/>
        </authorList>
    </citation>
    <scope>NUCLEOTIDE SEQUENCE</scope>
    <source>
        <strain evidence="1">GVMAG-M-3300023179-27</strain>
    </source>
</reference>
<organism evidence="1">
    <name type="scientific">viral metagenome</name>
    <dbReference type="NCBI Taxonomy" id="1070528"/>
    <lineage>
        <taxon>unclassified sequences</taxon>
        <taxon>metagenomes</taxon>
        <taxon>organismal metagenomes</taxon>
    </lineage>
</organism>